<gene>
    <name evidence="5" type="primary">hsdS</name>
    <name evidence="5" type="ordered locus">BL1783</name>
</gene>
<sequence>MTEQAKVPAIRFAGFTDPWEQRKLGELALTYSGGTPSAGNSAYYGGEIPFIRSAEIDCDSTELSLTVAGLNNSSAKLVDKGMVLYAMYGATSGEVAISKIKGAINQAILAMDASDMAANRFIAYWLRRQKKSITETFLQGGQGNLSGAIIKELGIPQPSLDEQRQIGSFFSNLDDLITLHQRKYDKLVIFKKSMLEKMFPKDGESVPEIRFAGFTDPWEQRKLENLASFGGGHTPSMADASNYVDGKILWVTSQDVKQHYIENTTTMISEKGAATLTLYPSDSIVIVARSGILRHTIPVAKLRKPATVNQDIKVIQTVDSCDSSWLLQYFIASNKTLLREYGKTGTTVESIDFAKMKSTALMVPYIEEQQAIGSFFSRLDNLITLHQRKLELLQNIKKSLLDKMFV</sequence>
<dbReference type="Gene3D" id="1.10.287.1120">
    <property type="entry name" value="Bipartite methylase S protein"/>
    <property type="match status" value="1"/>
</dbReference>
<protein>
    <submittedName>
        <fullName evidence="5">HsdS specificity protein of type I restriction-modification system</fullName>
    </submittedName>
</protein>
<dbReference type="REBASE" id="6428">
    <property type="entry name" value="S.BloNORF1782P"/>
</dbReference>
<dbReference type="GO" id="GO:0009307">
    <property type="term" value="P:DNA restriction-modification system"/>
    <property type="evidence" value="ECO:0007669"/>
    <property type="project" value="UniProtKB-KW"/>
</dbReference>
<dbReference type="InterPro" id="IPR052021">
    <property type="entry name" value="Type-I_RS_S_subunit"/>
</dbReference>
<dbReference type="Proteomes" id="UP000000439">
    <property type="component" value="Chromosome"/>
</dbReference>
<evidence type="ECO:0000313" key="5">
    <source>
        <dbReference type="EMBL" id="AAN25566.1"/>
    </source>
</evidence>
<dbReference type="STRING" id="206672.BL1783"/>
<dbReference type="CDD" id="cd17515">
    <property type="entry name" value="RMtype1_S_MjaORF132P_Sau1132ORF3780P-TRD1-CR1_like"/>
    <property type="match status" value="1"/>
</dbReference>
<dbReference type="GO" id="GO:0003677">
    <property type="term" value="F:DNA binding"/>
    <property type="evidence" value="ECO:0007669"/>
    <property type="project" value="UniProtKB-KW"/>
</dbReference>
<dbReference type="Pfam" id="PF01420">
    <property type="entry name" value="Methylase_S"/>
    <property type="match status" value="2"/>
</dbReference>
<accession>Q8G3H7</accession>
<dbReference type="InterPro" id="IPR000055">
    <property type="entry name" value="Restrct_endonuc_typeI_TRD"/>
</dbReference>
<evidence type="ECO:0000256" key="2">
    <source>
        <dbReference type="ARBA" id="ARBA00022747"/>
    </source>
</evidence>
<dbReference type="EMBL" id="AE014295">
    <property type="protein sequence ID" value="AAN25566.1"/>
    <property type="molecule type" value="Genomic_DNA"/>
</dbReference>
<dbReference type="SUPFAM" id="SSF116734">
    <property type="entry name" value="DNA methylase specificity domain"/>
    <property type="match status" value="2"/>
</dbReference>
<keyword evidence="6" id="KW-1185">Reference proteome</keyword>
<evidence type="ECO:0000256" key="3">
    <source>
        <dbReference type="ARBA" id="ARBA00023125"/>
    </source>
</evidence>
<dbReference type="EnsemblBacteria" id="AAN25566">
    <property type="protein sequence ID" value="AAN25566"/>
    <property type="gene ID" value="BL1783"/>
</dbReference>
<dbReference type="PANTHER" id="PTHR30408:SF12">
    <property type="entry name" value="TYPE I RESTRICTION ENZYME MJAVIII SPECIFICITY SUBUNIT"/>
    <property type="match status" value="1"/>
</dbReference>
<dbReference type="KEGG" id="blo:BL1783"/>
<dbReference type="OrthoDB" id="3197085at2"/>
<name>Q8G3H7_BIFLO</name>
<dbReference type="PANTHER" id="PTHR30408">
    <property type="entry name" value="TYPE-1 RESTRICTION ENZYME ECOKI SPECIFICITY PROTEIN"/>
    <property type="match status" value="1"/>
</dbReference>
<keyword evidence="3" id="KW-0238">DNA-binding</keyword>
<evidence type="ECO:0000259" key="4">
    <source>
        <dbReference type="Pfam" id="PF01420"/>
    </source>
</evidence>
<comment type="similarity">
    <text evidence="1">Belongs to the type-I restriction system S methylase family.</text>
</comment>
<feature type="domain" description="Type I restriction modification DNA specificity" evidence="4">
    <location>
        <begin position="216"/>
        <end position="393"/>
    </location>
</feature>
<proteinExistence type="inferred from homology"/>
<dbReference type="PATRIC" id="fig|206672.9.peg.1836"/>
<evidence type="ECO:0000256" key="1">
    <source>
        <dbReference type="ARBA" id="ARBA00010923"/>
    </source>
</evidence>
<dbReference type="PhylomeDB" id="Q8G3H7"/>
<dbReference type="HOGENOM" id="CLU_021095_0_2_11"/>
<keyword evidence="2" id="KW-0680">Restriction system</keyword>
<evidence type="ECO:0000313" key="6">
    <source>
        <dbReference type="Proteomes" id="UP000000439"/>
    </source>
</evidence>
<dbReference type="RefSeq" id="WP_011068836.1">
    <property type="nucleotide sequence ID" value="NC_004307.2"/>
</dbReference>
<organism evidence="5 6">
    <name type="scientific">Bifidobacterium longum (strain NCC 2705)</name>
    <dbReference type="NCBI Taxonomy" id="206672"/>
    <lineage>
        <taxon>Bacteria</taxon>
        <taxon>Bacillati</taxon>
        <taxon>Actinomycetota</taxon>
        <taxon>Actinomycetes</taxon>
        <taxon>Bifidobacteriales</taxon>
        <taxon>Bifidobacteriaceae</taxon>
        <taxon>Bifidobacterium</taxon>
    </lineage>
</organism>
<dbReference type="InterPro" id="IPR044946">
    <property type="entry name" value="Restrct_endonuc_typeI_TRD_sf"/>
</dbReference>
<feature type="domain" description="Type I restriction modification DNA specificity" evidence="4">
    <location>
        <begin position="17"/>
        <end position="187"/>
    </location>
</feature>
<reference evidence="5 6" key="1">
    <citation type="journal article" date="2002" name="Proc. Natl. Acad. Sci. U.S.A.">
        <title>The genome sequence of Bifidobacterium longum reflects its adaptation to the human gastrointestinal tract.</title>
        <authorList>
            <person name="Schell M.A."/>
            <person name="Karmirantzou M."/>
            <person name="Snel B."/>
            <person name="Vilanova D."/>
            <person name="Berger B."/>
            <person name="Pessi G."/>
            <person name="Zwahlen M.C."/>
            <person name="Desiere F."/>
            <person name="Bork P."/>
            <person name="Delley M."/>
            <person name="Pridmore R.D."/>
            <person name="Arigoni F."/>
        </authorList>
    </citation>
    <scope>NUCLEOTIDE SEQUENCE [LARGE SCALE GENOMIC DNA]</scope>
    <source>
        <strain evidence="6">NCC 2705</strain>
    </source>
</reference>
<dbReference type="CDD" id="cd17249">
    <property type="entry name" value="RMtype1_S_EcoR124I-TRD2-CR2_like"/>
    <property type="match status" value="1"/>
</dbReference>
<dbReference type="AlphaFoldDB" id="Q8G3H7"/>
<dbReference type="Gene3D" id="3.90.220.20">
    <property type="entry name" value="DNA methylase specificity domains"/>
    <property type="match status" value="2"/>
</dbReference>